<feature type="region of interest" description="Disordered" evidence="10">
    <location>
        <begin position="211"/>
        <end position="247"/>
    </location>
</feature>
<feature type="non-terminal residue" evidence="12">
    <location>
        <position position="247"/>
    </location>
</feature>
<dbReference type="CDD" id="cd21673">
    <property type="entry name" value="SMP_Mdm34"/>
    <property type="match status" value="1"/>
</dbReference>
<dbReference type="PANTHER" id="PTHR28185:SF1">
    <property type="entry name" value="MITOCHONDRIAL DISTRIBUTION AND MORPHOLOGY PROTEIN 34"/>
    <property type="match status" value="1"/>
</dbReference>
<keyword evidence="8" id="KW-0496">Mitochondrion</keyword>
<sequence>MSFKINWPEFSDEFLDQAKSQLTVALNNGGMPDNIVGRIEVKELDMGTKPPDLEILEIGELAEDRFKGIFKLGYSGDAFILIKTKVQANPLTTPLRQRTLNARNTMLAAQQPFVVPMEIRISNVKLRGIIVLVVDKERGITLVFKNDPLERVDVNSTFDNIPNIRKFLQTQIEAQLRNLFQNDLPQMVHNLSLVVLNQQAADTAKAKAEAKLSRSYGSRSSRASEQGYDDRQEYQSKVNGVAGNPPM</sequence>
<evidence type="ECO:0000256" key="7">
    <source>
        <dbReference type="ARBA" id="ARBA00023121"/>
    </source>
</evidence>
<dbReference type="InterPro" id="IPR058825">
    <property type="entry name" value="MDM34_N"/>
</dbReference>
<dbReference type="GO" id="GO:0008289">
    <property type="term" value="F:lipid binding"/>
    <property type="evidence" value="ECO:0007669"/>
    <property type="project" value="UniProtKB-KW"/>
</dbReference>
<dbReference type="PROSITE" id="PS51847">
    <property type="entry name" value="SMP"/>
    <property type="match status" value="1"/>
</dbReference>
<keyword evidence="9" id="KW-0472">Membrane</keyword>
<dbReference type="InterPro" id="IPR027536">
    <property type="entry name" value="MDM34"/>
</dbReference>
<evidence type="ECO:0000256" key="3">
    <source>
        <dbReference type="ARBA" id="ARBA00022452"/>
    </source>
</evidence>
<organism evidence="12 13">
    <name type="scientific">Batrachochytrium dendrobatidis (strain JAM81 / FGSC 10211)</name>
    <name type="common">Frog chytrid fungus</name>
    <dbReference type="NCBI Taxonomy" id="684364"/>
    <lineage>
        <taxon>Eukaryota</taxon>
        <taxon>Fungi</taxon>
        <taxon>Fungi incertae sedis</taxon>
        <taxon>Chytridiomycota</taxon>
        <taxon>Chytridiomycota incertae sedis</taxon>
        <taxon>Chytridiomycetes</taxon>
        <taxon>Rhizophydiales</taxon>
        <taxon>Rhizophydiales incertae sedis</taxon>
        <taxon>Batrachochytrium</taxon>
    </lineage>
</organism>
<protein>
    <recommendedName>
        <fullName evidence="11">SMP-LTD domain-containing protein</fullName>
    </recommendedName>
</protein>
<dbReference type="GO" id="GO:0007005">
    <property type="term" value="P:mitochondrion organization"/>
    <property type="evidence" value="ECO:0007669"/>
    <property type="project" value="InterPro"/>
</dbReference>
<evidence type="ECO:0000256" key="4">
    <source>
        <dbReference type="ARBA" id="ARBA00022692"/>
    </source>
</evidence>
<evidence type="ECO:0000256" key="1">
    <source>
        <dbReference type="ARBA" id="ARBA00004370"/>
    </source>
</evidence>
<evidence type="ECO:0000313" key="12">
    <source>
        <dbReference type="EMBL" id="EGF83734.1"/>
    </source>
</evidence>
<gene>
    <name evidence="12" type="ORF">BATDEDRAFT_18160</name>
</gene>
<keyword evidence="5" id="KW-1000">Mitochondrion outer membrane</keyword>
<keyword evidence="2" id="KW-0813">Transport</keyword>
<comment type="subcellular location">
    <subcellularLocation>
        <location evidence="1">Membrane</location>
    </subcellularLocation>
</comment>
<dbReference type="PANTHER" id="PTHR28185">
    <property type="entry name" value="MITOCHONDRIAL DISTRIBUTION AND MORPHOLOGY PROTEIN 34"/>
    <property type="match status" value="1"/>
</dbReference>
<dbReference type="Pfam" id="PF26545">
    <property type="entry name" value="Mdm34_N"/>
    <property type="match status" value="1"/>
</dbReference>
<proteinExistence type="predicted"/>
<evidence type="ECO:0000256" key="8">
    <source>
        <dbReference type="ARBA" id="ARBA00023128"/>
    </source>
</evidence>
<dbReference type="GeneID" id="18237257"/>
<evidence type="ECO:0000259" key="11">
    <source>
        <dbReference type="PROSITE" id="PS51847"/>
    </source>
</evidence>
<dbReference type="InterPro" id="IPR031468">
    <property type="entry name" value="SMP_LBD"/>
</dbReference>
<reference evidence="12 13" key="1">
    <citation type="submission" date="2009-12" db="EMBL/GenBank/DDBJ databases">
        <title>The draft genome of Batrachochytrium dendrobatidis.</title>
        <authorList>
            <consortium name="US DOE Joint Genome Institute (JGI-PGF)"/>
            <person name="Kuo A."/>
            <person name="Salamov A."/>
            <person name="Schmutz J."/>
            <person name="Lucas S."/>
            <person name="Pitluck S."/>
            <person name="Rosenblum E."/>
            <person name="Stajich J."/>
            <person name="Eisen M."/>
            <person name="Grigoriev I.V."/>
        </authorList>
    </citation>
    <scope>NUCLEOTIDE SEQUENCE [LARGE SCALE GENOMIC DNA]</scope>
    <source>
        <strain evidence="13">JAM81 / FGSC 10211</strain>
    </source>
</reference>
<dbReference type="GO" id="GO:0032865">
    <property type="term" value="C:ERMES complex"/>
    <property type="evidence" value="ECO:0007669"/>
    <property type="project" value="InterPro"/>
</dbReference>
<name>F4NRD6_BATDJ</name>
<accession>F4NRD6</accession>
<feature type="domain" description="SMP-LTD" evidence="11">
    <location>
        <begin position="1"/>
        <end position="193"/>
    </location>
</feature>
<evidence type="ECO:0000256" key="2">
    <source>
        <dbReference type="ARBA" id="ARBA00022448"/>
    </source>
</evidence>
<evidence type="ECO:0000256" key="9">
    <source>
        <dbReference type="ARBA" id="ARBA00023136"/>
    </source>
</evidence>
<dbReference type="InParanoid" id="F4NRD6"/>
<keyword evidence="3" id="KW-1134">Transmembrane beta strand</keyword>
<evidence type="ECO:0000256" key="6">
    <source>
        <dbReference type="ARBA" id="ARBA00023055"/>
    </source>
</evidence>
<feature type="compositionally biased region" description="Low complexity" evidence="10">
    <location>
        <begin position="213"/>
        <end position="224"/>
    </location>
</feature>
<dbReference type="Proteomes" id="UP000007241">
    <property type="component" value="Unassembled WGS sequence"/>
</dbReference>
<dbReference type="STRING" id="684364.F4NRD6"/>
<keyword evidence="7" id="KW-0446">Lipid-binding</keyword>
<dbReference type="OMA" id="KRETHVI"/>
<keyword evidence="13" id="KW-1185">Reference proteome</keyword>
<dbReference type="OrthoDB" id="17927at2759"/>
<evidence type="ECO:0000313" key="13">
    <source>
        <dbReference type="Proteomes" id="UP000007241"/>
    </source>
</evidence>
<dbReference type="AlphaFoldDB" id="F4NRD6"/>
<dbReference type="RefSeq" id="XP_006675151.1">
    <property type="nucleotide sequence ID" value="XM_006675088.1"/>
</dbReference>
<evidence type="ECO:0000256" key="10">
    <source>
        <dbReference type="SAM" id="MobiDB-lite"/>
    </source>
</evidence>
<dbReference type="EMBL" id="GL882879">
    <property type="protein sequence ID" value="EGF83734.1"/>
    <property type="molecule type" value="Genomic_DNA"/>
</dbReference>
<keyword evidence="6" id="KW-0445">Lipid transport</keyword>
<dbReference type="HOGENOM" id="CLU_1202345_0_0_1"/>
<evidence type="ECO:0000256" key="5">
    <source>
        <dbReference type="ARBA" id="ARBA00022787"/>
    </source>
</evidence>
<keyword evidence="4" id="KW-0812">Transmembrane</keyword>
<dbReference type="GO" id="GO:0006869">
    <property type="term" value="P:lipid transport"/>
    <property type="evidence" value="ECO:0007669"/>
    <property type="project" value="UniProtKB-KW"/>
</dbReference>